<sequence>MTDFNASAAMLPLDEYYEHCVVPKPKVPPRYTSHPVPKRSKRQAGRLRSYKEAGQDDEDEDEEDDFESSELETNCQDDGDTIGQMNFEMNDFNKMYSEEESLHPELSQSSAQWRIHGNNLNRPAGSAPLVPNEQARGHVRSRLDLRDESRVWNVNNNQRRNQNNFHRRQQNGQEQRLRTAYNTFSSQSNHYKQPSDVLMNIQNNFQNHQQGASDLMGHYGQYDSANSTSITSLIDSVSHIPDNRVRNRLGRETISRPPNAFNQFPEPSTVVPTVVDLDGDNLSKMAHNVLLLLRSAAQKTQRPSF</sequence>
<name>A0AB39Z888_DROSZ</name>
<dbReference type="RefSeq" id="XP_016930046.2">
    <property type="nucleotide sequence ID" value="XM_017074557.4"/>
</dbReference>
<organism evidence="2 3">
    <name type="scientific">Drosophila suzukii</name>
    <name type="common">Spotted-wing drosophila fruit fly</name>
    <dbReference type="NCBI Taxonomy" id="28584"/>
    <lineage>
        <taxon>Eukaryota</taxon>
        <taxon>Metazoa</taxon>
        <taxon>Ecdysozoa</taxon>
        <taxon>Arthropoda</taxon>
        <taxon>Hexapoda</taxon>
        <taxon>Insecta</taxon>
        <taxon>Pterygota</taxon>
        <taxon>Neoptera</taxon>
        <taxon>Endopterygota</taxon>
        <taxon>Diptera</taxon>
        <taxon>Brachycera</taxon>
        <taxon>Muscomorpha</taxon>
        <taxon>Ephydroidea</taxon>
        <taxon>Drosophilidae</taxon>
        <taxon>Drosophila</taxon>
        <taxon>Sophophora</taxon>
    </lineage>
</organism>
<protein>
    <submittedName>
        <fullName evidence="3">Uncharacterized protein Boot</fullName>
    </submittedName>
</protein>
<evidence type="ECO:0000313" key="3">
    <source>
        <dbReference type="RefSeq" id="XP_016930046.2"/>
    </source>
</evidence>
<gene>
    <name evidence="3" type="primary">Boot</name>
</gene>
<dbReference type="Proteomes" id="UP001652628">
    <property type="component" value="Chromosome 2R"/>
</dbReference>
<accession>A0AB39Z888</accession>
<reference evidence="3" key="1">
    <citation type="submission" date="2025-08" db="UniProtKB">
        <authorList>
            <consortium name="RefSeq"/>
        </authorList>
    </citation>
    <scope>IDENTIFICATION</scope>
</reference>
<keyword evidence="2" id="KW-1185">Reference proteome</keyword>
<dbReference type="CTD" id="35919"/>
<proteinExistence type="predicted"/>
<feature type="compositionally biased region" description="Basic residues" evidence="1">
    <location>
        <begin position="36"/>
        <end position="45"/>
    </location>
</feature>
<dbReference type="AlphaFoldDB" id="A0AB39Z888"/>
<feature type="region of interest" description="Disordered" evidence="1">
    <location>
        <begin position="23"/>
        <end position="80"/>
    </location>
</feature>
<feature type="compositionally biased region" description="Acidic residues" evidence="1">
    <location>
        <begin position="55"/>
        <end position="80"/>
    </location>
</feature>
<evidence type="ECO:0000256" key="1">
    <source>
        <dbReference type="SAM" id="MobiDB-lite"/>
    </source>
</evidence>
<evidence type="ECO:0000313" key="2">
    <source>
        <dbReference type="Proteomes" id="UP001652628"/>
    </source>
</evidence>
<dbReference type="GeneID" id="108009857"/>